<name>A0A644UZL0_9ZZZZ</name>
<dbReference type="SUPFAM" id="SSF53218">
    <property type="entry name" value="Molybdenum cofactor biosynthesis proteins"/>
    <property type="match status" value="1"/>
</dbReference>
<dbReference type="SUPFAM" id="SSF142433">
    <property type="entry name" value="CinA-like"/>
    <property type="match status" value="1"/>
</dbReference>
<dbReference type="Pfam" id="PF18146">
    <property type="entry name" value="CinA_KH"/>
    <property type="match status" value="1"/>
</dbReference>
<feature type="domain" description="MoaB/Mog" evidence="1">
    <location>
        <begin position="5"/>
        <end position="173"/>
    </location>
</feature>
<dbReference type="PIRSF" id="PIRSF006728">
    <property type="entry name" value="CinA"/>
    <property type="match status" value="1"/>
</dbReference>
<dbReference type="InterPro" id="IPR050101">
    <property type="entry name" value="CinA"/>
</dbReference>
<dbReference type="NCBIfam" id="TIGR00200">
    <property type="entry name" value="cinA_nterm"/>
    <property type="match status" value="1"/>
</dbReference>
<dbReference type="InterPro" id="IPR036425">
    <property type="entry name" value="MoaB/Mog-like_dom_sf"/>
</dbReference>
<dbReference type="Pfam" id="PF02464">
    <property type="entry name" value="CinA"/>
    <property type="match status" value="1"/>
</dbReference>
<dbReference type="NCBIfam" id="TIGR00199">
    <property type="entry name" value="PncC_domain"/>
    <property type="match status" value="1"/>
</dbReference>
<dbReference type="Pfam" id="PF00994">
    <property type="entry name" value="MoCF_biosynth"/>
    <property type="match status" value="1"/>
</dbReference>
<dbReference type="InterPro" id="IPR041424">
    <property type="entry name" value="CinA_KH"/>
</dbReference>
<gene>
    <name evidence="2" type="primary">cinA_5</name>
    <name evidence="2" type="ORF">SDC9_30372</name>
</gene>
<dbReference type="InterPro" id="IPR001453">
    <property type="entry name" value="MoaB/Mog_dom"/>
</dbReference>
<dbReference type="InterPro" id="IPR036653">
    <property type="entry name" value="CinA-like_C"/>
</dbReference>
<sequence length="415" mass="44800">MLTASILTIGDEILIGQIVDSNKSYISGLLNLIGVKVISHQSTGDDEFTIESSIVKLLKESDIIIVTGGLGPTKDDITKKVLGKISGSNDFKLDKKQLEIIKAICLKRGIELSSLNKDQALVPEKCTVLENTQGTAPGMMFEINGRLLFSLPGVPYEMQYLMKEVLNKISSLRQTETIFHKTINTFGIPESELATKISAWEDSLPFNYKLAYLPNPARGVKLRLSVYQGVDNSTPDKVKQLFTQLYSIIGDSIYGEEEETLESVVFQSLTKRGETLSIAESCTGGEISSIFTTLPGVSSVFKGGVVAYDNKAKINILGVSKSIIEESGAVSEECVVAMAEGAKRLFGTDWAIATSGIAGPSGGSEEKPVGTLWVAISGPGITTTNKAIFSGDRERNIIRFSSASINLLRKALQNL</sequence>
<protein>
    <submittedName>
        <fullName evidence="2">CinA-like protein</fullName>
    </submittedName>
</protein>
<dbReference type="SMART" id="SM00852">
    <property type="entry name" value="MoCF_biosynth"/>
    <property type="match status" value="1"/>
</dbReference>
<dbReference type="HAMAP" id="MF_00226_B">
    <property type="entry name" value="CinA_B"/>
    <property type="match status" value="1"/>
</dbReference>
<dbReference type="EMBL" id="VSSQ01000189">
    <property type="protein sequence ID" value="MPL84407.1"/>
    <property type="molecule type" value="Genomic_DNA"/>
</dbReference>
<dbReference type="PANTHER" id="PTHR13939">
    <property type="entry name" value="NICOTINAMIDE-NUCLEOTIDE AMIDOHYDROLASE PNCC"/>
    <property type="match status" value="1"/>
</dbReference>
<comment type="caution">
    <text evidence="2">The sequence shown here is derived from an EMBL/GenBank/DDBJ whole genome shotgun (WGS) entry which is preliminary data.</text>
</comment>
<dbReference type="PANTHER" id="PTHR13939:SF0">
    <property type="entry name" value="NMN AMIDOHYDROLASE-LIKE PROTEIN YFAY"/>
    <property type="match status" value="1"/>
</dbReference>
<evidence type="ECO:0000259" key="1">
    <source>
        <dbReference type="SMART" id="SM00852"/>
    </source>
</evidence>
<dbReference type="InterPro" id="IPR008135">
    <property type="entry name" value="Competence-induced_CinA"/>
</dbReference>
<accession>A0A644UZL0</accession>
<dbReference type="CDD" id="cd00885">
    <property type="entry name" value="cinA"/>
    <property type="match status" value="1"/>
</dbReference>
<dbReference type="Gene3D" id="3.90.950.20">
    <property type="entry name" value="CinA-like"/>
    <property type="match status" value="1"/>
</dbReference>
<dbReference type="InterPro" id="IPR008136">
    <property type="entry name" value="CinA_C"/>
</dbReference>
<reference evidence="2" key="1">
    <citation type="submission" date="2019-08" db="EMBL/GenBank/DDBJ databases">
        <authorList>
            <person name="Kucharzyk K."/>
            <person name="Murdoch R.W."/>
            <person name="Higgins S."/>
            <person name="Loffler F."/>
        </authorList>
    </citation>
    <scope>NUCLEOTIDE SEQUENCE</scope>
</reference>
<dbReference type="Gene3D" id="3.40.980.10">
    <property type="entry name" value="MoaB/Mog-like domain"/>
    <property type="match status" value="1"/>
</dbReference>
<evidence type="ECO:0000313" key="2">
    <source>
        <dbReference type="EMBL" id="MPL84407.1"/>
    </source>
</evidence>
<organism evidence="2">
    <name type="scientific">bioreactor metagenome</name>
    <dbReference type="NCBI Taxonomy" id="1076179"/>
    <lineage>
        <taxon>unclassified sequences</taxon>
        <taxon>metagenomes</taxon>
        <taxon>ecological metagenomes</taxon>
    </lineage>
</organism>
<dbReference type="AlphaFoldDB" id="A0A644UZL0"/>
<proteinExistence type="inferred from homology"/>